<keyword evidence="1" id="KW-0269">Exonuclease</keyword>
<evidence type="ECO:0000313" key="1">
    <source>
        <dbReference type="EMBL" id="KAF7339954.1"/>
    </source>
</evidence>
<keyword evidence="1" id="KW-0378">Hydrolase</keyword>
<reference evidence="1" key="1">
    <citation type="submission" date="2020-05" db="EMBL/GenBank/DDBJ databases">
        <title>Mycena genomes resolve the evolution of fungal bioluminescence.</title>
        <authorList>
            <person name="Tsai I.J."/>
        </authorList>
    </citation>
    <scope>NUCLEOTIDE SEQUENCE</scope>
    <source>
        <strain evidence="1">CCC161011</strain>
    </source>
</reference>
<comment type="caution">
    <text evidence="1">The sequence shown here is derived from an EMBL/GenBank/DDBJ whole genome shotgun (WGS) entry which is preliminary data.</text>
</comment>
<dbReference type="Proteomes" id="UP000620124">
    <property type="component" value="Unassembled WGS sequence"/>
</dbReference>
<accession>A0A8H7CJG3</accession>
<dbReference type="SUPFAM" id="SSF53098">
    <property type="entry name" value="Ribonuclease H-like"/>
    <property type="match status" value="1"/>
</dbReference>
<evidence type="ECO:0000313" key="2">
    <source>
        <dbReference type="Proteomes" id="UP000620124"/>
    </source>
</evidence>
<dbReference type="InterPro" id="IPR012337">
    <property type="entry name" value="RNaseH-like_sf"/>
</dbReference>
<sequence length="158" mass="17865">MALLQAYLARNSDPIGLARLIATYEDRLLIKGKVTRSNWENFLDSEQREYASNDGHAGYTLYTKLSPMISSLEKPPHPSCYTFDAIRGGLCEPSGLTWIPFNPDYDPGPPPPPKPLRLEHLEALDRGDLLHPIPAPLPALHRRLLSIRKLLTMFRIRP</sequence>
<dbReference type="OrthoDB" id="1920326at2759"/>
<dbReference type="InterPro" id="IPR036397">
    <property type="entry name" value="RNaseH_sf"/>
</dbReference>
<organism evidence="1 2">
    <name type="scientific">Mycena venus</name>
    <dbReference type="NCBI Taxonomy" id="2733690"/>
    <lineage>
        <taxon>Eukaryota</taxon>
        <taxon>Fungi</taxon>
        <taxon>Dikarya</taxon>
        <taxon>Basidiomycota</taxon>
        <taxon>Agaricomycotina</taxon>
        <taxon>Agaricomycetes</taxon>
        <taxon>Agaricomycetidae</taxon>
        <taxon>Agaricales</taxon>
        <taxon>Marasmiineae</taxon>
        <taxon>Mycenaceae</taxon>
        <taxon>Mycena</taxon>
    </lineage>
</organism>
<gene>
    <name evidence="1" type="ORF">MVEN_01913100</name>
</gene>
<dbReference type="AlphaFoldDB" id="A0A8H7CJG3"/>
<keyword evidence="2" id="KW-1185">Reference proteome</keyword>
<dbReference type="Gene3D" id="3.30.420.10">
    <property type="entry name" value="Ribonuclease H-like superfamily/Ribonuclease H"/>
    <property type="match status" value="1"/>
</dbReference>
<dbReference type="EMBL" id="JACAZI010000019">
    <property type="protein sequence ID" value="KAF7339954.1"/>
    <property type="molecule type" value="Genomic_DNA"/>
</dbReference>
<proteinExistence type="predicted"/>
<dbReference type="GO" id="GO:0004527">
    <property type="term" value="F:exonuclease activity"/>
    <property type="evidence" value="ECO:0007669"/>
    <property type="project" value="UniProtKB-KW"/>
</dbReference>
<dbReference type="GO" id="GO:0003676">
    <property type="term" value="F:nucleic acid binding"/>
    <property type="evidence" value="ECO:0007669"/>
    <property type="project" value="InterPro"/>
</dbReference>
<keyword evidence="1" id="KW-0540">Nuclease</keyword>
<protein>
    <submittedName>
        <fullName evidence="1">Werner Syndrome-like exonuclease</fullName>
    </submittedName>
</protein>
<name>A0A8H7CJG3_9AGAR</name>